<accession>A0ABQ4CP03</accession>
<dbReference type="EMBL" id="BONE01000017">
    <property type="protein sequence ID" value="GIF73006.1"/>
    <property type="molecule type" value="Genomic_DNA"/>
</dbReference>
<evidence type="ECO:0000313" key="2">
    <source>
        <dbReference type="EMBL" id="GIF73006.1"/>
    </source>
</evidence>
<protein>
    <submittedName>
        <fullName evidence="2">Uncharacterized protein</fullName>
    </submittedName>
</protein>
<proteinExistence type="predicted"/>
<evidence type="ECO:0000256" key="1">
    <source>
        <dbReference type="SAM" id="MobiDB-lite"/>
    </source>
</evidence>
<gene>
    <name evidence="2" type="ORF">Asi02nite_25240</name>
</gene>
<evidence type="ECO:0000313" key="3">
    <source>
        <dbReference type="Proteomes" id="UP000604117"/>
    </source>
</evidence>
<dbReference type="Proteomes" id="UP000604117">
    <property type="component" value="Unassembled WGS sequence"/>
</dbReference>
<feature type="compositionally biased region" description="Low complexity" evidence="1">
    <location>
        <begin position="10"/>
        <end position="22"/>
    </location>
</feature>
<feature type="region of interest" description="Disordered" evidence="1">
    <location>
        <begin position="1"/>
        <end position="43"/>
    </location>
</feature>
<sequence length="322" mass="33555">MPAGSRRNADSAAPSARSTSRAAEVRRARSESAGQLGVDAVPQPRVDPVAGRLEVLDRLVDVAGHVPRDGEVVHPHRAADGPGLRPQVVVGGRVRDEPGRGLARGQQVGHLAGDVALEVRLHRVVVVHRLPGLRQRVDVDLRERRECGAQRPALRQAVGAASAPPDEHVDVGHAERGPAGPFAPPGAEGLDGPVLLSRVTGLPEPGVVDTPELEPERRPLVRIVGRRERGPQRPLGGGEVGCHRGLRSPAPPAGAVLPSTRYTPVPDGRARAGRGAQPPQAAQPPGQVGGGRAAVGRGAELLDQQGAQGVVGHVVASRQRPR</sequence>
<feature type="compositionally biased region" description="Basic and acidic residues" evidence="1">
    <location>
        <begin position="165"/>
        <end position="176"/>
    </location>
</feature>
<feature type="compositionally biased region" description="Low complexity" evidence="1">
    <location>
        <begin position="177"/>
        <end position="188"/>
    </location>
</feature>
<feature type="compositionally biased region" description="Low complexity" evidence="1">
    <location>
        <begin position="273"/>
        <end position="286"/>
    </location>
</feature>
<reference evidence="2 3" key="1">
    <citation type="submission" date="2021-01" db="EMBL/GenBank/DDBJ databases">
        <title>Whole genome shotgun sequence of Asanoa siamensis NBRC 107932.</title>
        <authorList>
            <person name="Komaki H."/>
            <person name="Tamura T."/>
        </authorList>
    </citation>
    <scope>NUCLEOTIDE SEQUENCE [LARGE SCALE GENOMIC DNA]</scope>
    <source>
        <strain evidence="2 3">NBRC 107932</strain>
    </source>
</reference>
<organism evidence="2 3">
    <name type="scientific">Asanoa siamensis</name>
    <dbReference type="NCBI Taxonomy" id="926357"/>
    <lineage>
        <taxon>Bacteria</taxon>
        <taxon>Bacillati</taxon>
        <taxon>Actinomycetota</taxon>
        <taxon>Actinomycetes</taxon>
        <taxon>Micromonosporales</taxon>
        <taxon>Micromonosporaceae</taxon>
        <taxon>Asanoa</taxon>
    </lineage>
</organism>
<keyword evidence="3" id="KW-1185">Reference proteome</keyword>
<comment type="caution">
    <text evidence="2">The sequence shown here is derived from an EMBL/GenBank/DDBJ whole genome shotgun (WGS) entry which is preliminary data.</text>
</comment>
<feature type="region of interest" description="Disordered" evidence="1">
    <location>
        <begin position="228"/>
        <end position="297"/>
    </location>
</feature>
<name>A0ABQ4CP03_9ACTN</name>
<feature type="region of interest" description="Disordered" evidence="1">
    <location>
        <begin position="152"/>
        <end position="194"/>
    </location>
</feature>